<keyword evidence="2" id="KW-1185">Reference proteome</keyword>
<dbReference type="AlphaFoldDB" id="A0A8G1RGV6"/>
<proteinExistence type="predicted"/>
<dbReference type="Proteomes" id="UP000249789">
    <property type="component" value="Unassembled WGS sequence"/>
</dbReference>
<name>A0A8G1RGV6_9EURO</name>
<protein>
    <submittedName>
        <fullName evidence="1">Uncharacterized protein</fullName>
    </submittedName>
</protein>
<dbReference type="RefSeq" id="XP_040795930.1">
    <property type="nucleotide sequence ID" value="XM_040948984.1"/>
</dbReference>
<dbReference type="VEuPathDB" id="FungiDB:BO72DRAFT_501461"/>
<organism evidence="1 2">
    <name type="scientific">Aspergillus fijiensis CBS 313.89</name>
    <dbReference type="NCBI Taxonomy" id="1448319"/>
    <lineage>
        <taxon>Eukaryota</taxon>
        <taxon>Fungi</taxon>
        <taxon>Dikarya</taxon>
        <taxon>Ascomycota</taxon>
        <taxon>Pezizomycotina</taxon>
        <taxon>Eurotiomycetes</taxon>
        <taxon>Eurotiomycetidae</taxon>
        <taxon>Eurotiales</taxon>
        <taxon>Aspergillaceae</taxon>
        <taxon>Aspergillus</taxon>
    </lineage>
</organism>
<accession>A0A8G1RGV6</accession>
<evidence type="ECO:0000313" key="2">
    <source>
        <dbReference type="Proteomes" id="UP000249789"/>
    </source>
</evidence>
<sequence length="60" mass="6565">MSRKTLACRNLHCSGVPSNMIYAAWSTPDVRMTTLKNNSSTTTTTTTTTTIKTTTIINPE</sequence>
<gene>
    <name evidence="1" type="ORF">BO72DRAFT_501461</name>
</gene>
<dbReference type="EMBL" id="KZ824706">
    <property type="protein sequence ID" value="RAK71918.1"/>
    <property type="molecule type" value="Genomic_DNA"/>
</dbReference>
<reference evidence="1 2" key="1">
    <citation type="submission" date="2018-02" db="EMBL/GenBank/DDBJ databases">
        <title>The genomes of Aspergillus section Nigri reveals drivers in fungal speciation.</title>
        <authorList>
            <consortium name="DOE Joint Genome Institute"/>
            <person name="Vesth T.C."/>
            <person name="Nybo J."/>
            <person name="Theobald S."/>
            <person name="Brandl J."/>
            <person name="Frisvad J.C."/>
            <person name="Nielsen K.F."/>
            <person name="Lyhne E.K."/>
            <person name="Kogle M.E."/>
            <person name="Kuo A."/>
            <person name="Riley R."/>
            <person name="Clum A."/>
            <person name="Nolan M."/>
            <person name="Lipzen A."/>
            <person name="Salamov A."/>
            <person name="Henrissat B."/>
            <person name="Wiebenga A."/>
            <person name="De vries R.P."/>
            <person name="Grigoriev I.V."/>
            <person name="Mortensen U.H."/>
            <person name="Andersen M.R."/>
            <person name="Baker S.E."/>
        </authorList>
    </citation>
    <scope>NUCLEOTIDE SEQUENCE [LARGE SCALE GENOMIC DNA]</scope>
    <source>
        <strain evidence="1 2">CBS 313.89</strain>
    </source>
</reference>
<dbReference type="GeneID" id="63866317"/>
<evidence type="ECO:0000313" key="1">
    <source>
        <dbReference type="EMBL" id="RAK71918.1"/>
    </source>
</evidence>